<dbReference type="GO" id="GO:0048038">
    <property type="term" value="F:quinone binding"/>
    <property type="evidence" value="ECO:0007669"/>
    <property type="project" value="UniProtKB-KW"/>
</dbReference>
<dbReference type="Pfam" id="PF00361">
    <property type="entry name" value="Proton_antipo_M"/>
    <property type="match status" value="1"/>
</dbReference>
<organism evidence="8 9">
    <name type="scientific">Paenibacillus phyllosphaerae</name>
    <dbReference type="NCBI Taxonomy" id="274593"/>
    <lineage>
        <taxon>Bacteria</taxon>
        <taxon>Bacillati</taxon>
        <taxon>Bacillota</taxon>
        <taxon>Bacilli</taxon>
        <taxon>Bacillales</taxon>
        <taxon>Paenibacillaceae</taxon>
        <taxon>Paenibacillus</taxon>
    </lineage>
</organism>
<feature type="transmembrane region" description="Helical" evidence="5">
    <location>
        <begin position="232"/>
        <end position="256"/>
    </location>
</feature>
<evidence type="ECO:0000256" key="6">
    <source>
        <dbReference type="RuleBase" id="RU000320"/>
    </source>
</evidence>
<dbReference type="RefSeq" id="WP_183600453.1">
    <property type="nucleotide sequence ID" value="NZ_JACHXK010000005.1"/>
</dbReference>
<comment type="caution">
    <text evidence="8">The sequence shown here is derived from an EMBL/GenBank/DDBJ whole genome shotgun (WGS) entry which is preliminary data.</text>
</comment>
<keyword evidence="4 5" id="KW-0472">Membrane</keyword>
<keyword evidence="5" id="KW-0874">Quinone</keyword>
<evidence type="ECO:0000259" key="7">
    <source>
        <dbReference type="Pfam" id="PF00361"/>
    </source>
</evidence>
<dbReference type="Proteomes" id="UP000570361">
    <property type="component" value="Unassembled WGS sequence"/>
</dbReference>
<keyword evidence="3 5" id="KW-1133">Transmembrane helix</keyword>
<dbReference type="InterPro" id="IPR001750">
    <property type="entry name" value="ND/Mrp_TM"/>
</dbReference>
<comment type="subcellular location">
    <subcellularLocation>
        <location evidence="1 5">Cell membrane</location>
        <topology evidence="1 5">Multi-pass membrane protein</topology>
    </subcellularLocation>
    <subcellularLocation>
        <location evidence="6">Membrane</location>
        <topology evidence="6">Multi-pass membrane protein</topology>
    </subcellularLocation>
</comment>
<keyword evidence="2 5" id="KW-0812">Transmembrane</keyword>
<feature type="transmembrane region" description="Helical" evidence="5">
    <location>
        <begin position="334"/>
        <end position="354"/>
    </location>
</feature>
<dbReference type="GO" id="GO:0042773">
    <property type="term" value="P:ATP synthesis coupled electron transport"/>
    <property type="evidence" value="ECO:0007669"/>
    <property type="project" value="InterPro"/>
</dbReference>
<feature type="transmembrane region" description="Helical" evidence="5">
    <location>
        <begin position="20"/>
        <end position="42"/>
    </location>
</feature>
<keyword evidence="5" id="KW-1278">Translocase</keyword>
<reference evidence="8 9" key="1">
    <citation type="submission" date="2020-08" db="EMBL/GenBank/DDBJ databases">
        <title>Genomic Encyclopedia of Type Strains, Phase III (KMG-III): the genomes of soil and plant-associated and newly described type strains.</title>
        <authorList>
            <person name="Whitman W."/>
        </authorList>
    </citation>
    <scope>NUCLEOTIDE SEQUENCE [LARGE SCALE GENOMIC DNA]</scope>
    <source>
        <strain evidence="8 9">CECT 5862</strain>
    </source>
</reference>
<feature type="transmembrane region" description="Helical" evidence="5">
    <location>
        <begin position="407"/>
        <end position="430"/>
    </location>
</feature>
<sequence>MSPDTVSNELAPLSWADAAYFAPEWILLAFFILLAVLDLFLARSTSRAVIGYLTLTGLVASMGAVLWRLIDRDQAGSGEGEPVADVIRLLADSYRIDDFASMLKLVFLAAAALIVLMSLGTVKQEEVPNRGEFYYLLLPAVVGAMMMASAGDLITLYVGLELLSVTTYVLVGLRKREVKSAEAAFKYVVTGGIASAFILFGMSYLYGLTGATNFGAIAQAFQSQQAIAAPELLYAGLFLLLGGFGVKIAAAPFHAWAPDVYQGAPTPITAFLAVVAKGASLAAMFRLVFSIGFFASAPGWPIADDIFLLLLVLAAAAMIVGTTAALVQRNMKRLLALSGVANAGYLLIPIGLSLQDMHASNTGEFGFYLIAYMLMNIGAFAVVSLVERSRGEELLGGFAGMYHRAPWTAIAMLIFLLSLAGLPVTGGFFGKLFILLGAAQSGAYWILAVMVASSVISYYFYFAIARQMFMRSLGDDTPIPVPVTTGIVIWICAALTLVLGIVPTPLLSWMNEHISIVTDLLVR</sequence>
<dbReference type="HAMAP" id="MF_00445">
    <property type="entry name" value="NDH1_NuoN_1"/>
    <property type="match status" value="1"/>
</dbReference>
<feature type="transmembrane region" description="Helical" evidence="5">
    <location>
        <begin position="268"/>
        <end position="294"/>
    </location>
</feature>
<evidence type="ECO:0000256" key="5">
    <source>
        <dbReference type="HAMAP-Rule" id="MF_00445"/>
    </source>
</evidence>
<feature type="domain" description="NADH:quinone oxidoreductase/Mrp antiporter transmembrane" evidence="7">
    <location>
        <begin position="150"/>
        <end position="457"/>
    </location>
</feature>
<evidence type="ECO:0000256" key="2">
    <source>
        <dbReference type="ARBA" id="ARBA00022692"/>
    </source>
</evidence>
<dbReference type="EMBL" id="JACHXK010000005">
    <property type="protein sequence ID" value="MBB3110539.1"/>
    <property type="molecule type" value="Genomic_DNA"/>
</dbReference>
<keyword evidence="5" id="KW-0813">Transport</keyword>
<dbReference type="EC" id="7.1.1.-" evidence="5"/>
<proteinExistence type="inferred from homology"/>
<feature type="transmembrane region" description="Helical" evidence="5">
    <location>
        <begin position="483"/>
        <end position="502"/>
    </location>
</feature>
<feature type="transmembrane region" description="Helical" evidence="5">
    <location>
        <begin position="185"/>
        <end position="206"/>
    </location>
</feature>
<protein>
    <recommendedName>
        <fullName evidence="5">NADH-quinone oxidoreductase subunit N</fullName>
        <ecNumber evidence="5">7.1.1.-</ecNumber>
    </recommendedName>
    <alternativeName>
        <fullName evidence="5">NADH dehydrogenase I subunit N</fullName>
    </alternativeName>
    <alternativeName>
        <fullName evidence="5">NDH-1 subunit N</fullName>
    </alternativeName>
</protein>
<feature type="transmembrane region" description="Helical" evidence="5">
    <location>
        <begin position="442"/>
        <end position="462"/>
    </location>
</feature>
<dbReference type="AlphaFoldDB" id="A0A7W5AXD3"/>
<feature type="transmembrane region" description="Helical" evidence="5">
    <location>
        <begin position="306"/>
        <end position="327"/>
    </location>
</feature>
<feature type="transmembrane region" description="Helical" evidence="5">
    <location>
        <begin position="49"/>
        <end position="70"/>
    </location>
</feature>
<evidence type="ECO:0000313" key="8">
    <source>
        <dbReference type="EMBL" id="MBB3110539.1"/>
    </source>
</evidence>
<evidence type="ECO:0000313" key="9">
    <source>
        <dbReference type="Proteomes" id="UP000570361"/>
    </source>
</evidence>
<dbReference type="NCBIfam" id="TIGR01770">
    <property type="entry name" value="NDH_I_N"/>
    <property type="match status" value="1"/>
</dbReference>
<evidence type="ECO:0000256" key="3">
    <source>
        <dbReference type="ARBA" id="ARBA00022989"/>
    </source>
</evidence>
<dbReference type="InterPro" id="IPR010096">
    <property type="entry name" value="NADH-Q_OxRdtase_suN/2"/>
</dbReference>
<feature type="transmembrane region" description="Helical" evidence="5">
    <location>
        <begin position="133"/>
        <end position="150"/>
    </location>
</feature>
<comment type="subunit">
    <text evidence="5">NDH-1 is composed of 14 different subunits. Subunits NuoA, H, J, K, L, M, N constitute the membrane sector of the complex.</text>
</comment>
<evidence type="ECO:0000256" key="1">
    <source>
        <dbReference type="ARBA" id="ARBA00004651"/>
    </source>
</evidence>
<keyword evidence="5" id="KW-0520">NAD</keyword>
<comment type="similarity">
    <text evidence="5">Belongs to the complex I subunit 2 family.</text>
</comment>
<feature type="transmembrane region" description="Helical" evidence="5">
    <location>
        <begin position="366"/>
        <end position="386"/>
    </location>
</feature>
<gene>
    <name evidence="5" type="primary">nuoN</name>
    <name evidence="8" type="ORF">FHS18_002606</name>
</gene>
<dbReference type="GO" id="GO:0005886">
    <property type="term" value="C:plasma membrane"/>
    <property type="evidence" value="ECO:0007669"/>
    <property type="project" value="UniProtKB-SubCell"/>
</dbReference>
<keyword evidence="9" id="KW-1185">Reference proteome</keyword>
<keyword evidence="5" id="KW-1003">Cell membrane</keyword>
<feature type="transmembrane region" description="Helical" evidence="5">
    <location>
        <begin position="99"/>
        <end position="121"/>
    </location>
</feature>
<comment type="function">
    <text evidence="5">NDH-1 shuttles electrons from NADH, via FMN and iron-sulfur (Fe-S) centers, to quinones in the respiratory chain. The immediate electron acceptor for the enzyme in this species is believed to be a menaquinone. Couples the redox reaction to proton translocation (for every two electrons transferred, four hydrogen ions are translocated across the cytoplasmic membrane), and thus conserves the redox energy in a proton gradient.</text>
</comment>
<dbReference type="GO" id="GO:0050136">
    <property type="term" value="F:NADH dehydrogenase (quinone) (non-electrogenic) activity"/>
    <property type="evidence" value="ECO:0007669"/>
    <property type="project" value="UniProtKB-UniRule"/>
</dbReference>
<evidence type="ECO:0000256" key="4">
    <source>
        <dbReference type="ARBA" id="ARBA00023136"/>
    </source>
</evidence>
<dbReference type="GO" id="GO:0008137">
    <property type="term" value="F:NADH dehydrogenase (ubiquinone) activity"/>
    <property type="evidence" value="ECO:0007669"/>
    <property type="project" value="InterPro"/>
</dbReference>
<dbReference type="PANTHER" id="PTHR22773">
    <property type="entry name" value="NADH DEHYDROGENASE"/>
    <property type="match status" value="1"/>
</dbReference>
<comment type="catalytic activity">
    <reaction evidence="5">
        <text>a quinone + NADH + 5 H(+)(in) = a quinol + NAD(+) + 4 H(+)(out)</text>
        <dbReference type="Rhea" id="RHEA:57888"/>
        <dbReference type="ChEBI" id="CHEBI:15378"/>
        <dbReference type="ChEBI" id="CHEBI:24646"/>
        <dbReference type="ChEBI" id="CHEBI:57540"/>
        <dbReference type="ChEBI" id="CHEBI:57945"/>
        <dbReference type="ChEBI" id="CHEBI:132124"/>
    </reaction>
</comment>
<name>A0A7W5AXD3_9BACL</name>
<accession>A0A7W5AXD3</accession>
<feature type="transmembrane region" description="Helical" evidence="5">
    <location>
        <begin position="156"/>
        <end position="173"/>
    </location>
</feature>